<evidence type="ECO:0000256" key="3">
    <source>
        <dbReference type="ARBA" id="ARBA00022448"/>
    </source>
</evidence>
<dbReference type="GO" id="GO:0055085">
    <property type="term" value="P:transmembrane transport"/>
    <property type="evidence" value="ECO:0007669"/>
    <property type="project" value="TreeGrafter"/>
</dbReference>
<dbReference type="EMBL" id="CP000448">
    <property type="protein sequence ID" value="ABI67802.1"/>
    <property type="molecule type" value="Genomic_DNA"/>
</dbReference>
<keyword evidence="6 8" id="KW-1133">Transmembrane helix</keyword>
<dbReference type="AlphaFoldDB" id="Q0AZQ2"/>
<keyword evidence="10" id="KW-1185">Reference proteome</keyword>
<evidence type="ECO:0000256" key="5">
    <source>
        <dbReference type="ARBA" id="ARBA00022692"/>
    </source>
</evidence>
<accession>Q0AZQ2</accession>
<feature type="transmembrane region" description="Helical" evidence="8">
    <location>
        <begin position="61"/>
        <end position="82"/>
    </location>
</feature>
<comment type="subcellular location">
    <subcellularLocation>
        <location evidence="1">Cell membrane</location>
        <topology evidence="1">Multi-pass membrane protein</topology>
    </subcellularLocation>
</comment>
<feature type="transmembrane region" description="Helical" evidence="8">
    <location>
        <begin position="9"/>
        <end position="26"/>
    </location>
</feature>
<evidence type="ECO:0000256" key="1">
    <source>
        <dbReference type="ARBA" id="ARBA00004651"/>
    </source>
</evidence>
<evidence type="ECO:0000313" key="10">
    <source>
        <dbReference type="Proteomes" id="UP000001968"/>
    </source>
</evidence>
<dbReference type="HOGENOM" id="CLU_031275_8_1_9"/>
<organism evidence="9 10">
    <name type="scientific">Syntrophomonas wolfei subsp. wolfei (strain DSM 2245B / Goettingen)</name>
    <dbReference type="NCBI Taxonomy" id="335541"/>
    <lineage>
        <taxon>Bacteria</taxon>
        <taxon>Bacillati</taxon>
        <taxon>Bacillota</taxon>
        <taxon>Clostridia</taxon>
        <taxon>Eubacteriales</taxon>
        <taxon>Syntrophomonadaceae</taxon>
        <taxon>Syntrophomonas</taxon>
    </lineage>
</organism>
<feature type="transmembrane region" description="Helical" evidence="8">
    <location>
        <begin position="144"/>
        <end position="165"/>
    </location>
</feature>
<sequence length="339" mass="37584">MLPASSKIYRYFFFIVVVLATIYFLFLVREVLLTFFLGAVLAYLLFRPISFLERKGLKRVWAILLLYLLLLTVFSLFFSLAVPAMVVELNQMAGILPDYADQARNMAKSIDGMELGKLTPVLKENLNQIENKLFEGLKNFLGGFYSFLGKFLALAFSPILAFYIINDWEKIRDSFLGLFSPSFRREIKAVLDKIDEALIEFLKGHLIIATFVGIFTGTAAALLGVKFPLLIGLVAGVADLVPYFGAFLGGFFAILIALSESLQLSLYMGLAVVIIQQVESNIITPRIMGGKLGMHPLLIVFALLAGGKLMGIWGMLLAVPLAAALKVVIQWAFLKMVES</sequence>
<dbReference type="InterPro" id="IPR002549">
    <property type="entry name" value="AI-2E-like"/>
</dbReference>
<dbReference type="GO" id="GO:0005886">
    <property type="term" value="C:plasma membrane"/>
    <property type="evidence" value="ECO:0007669"/>
    <property type="project" value="UniProtKB-SubCell"/>
</dbReference>
<feature type="transmembrane region" description="Helical" evidence="8">
    <location>
        <begin position="287"/>
        <end position="306"/>
    </location>
</feature>
<feature type="transmembrane region" description="Helical" evidence="8">
    <location>
        <begin position="206"/>
        <end position="231"/>
    </location>
</feature>
<protein>
    <recommendedName>
        <fullName evidence="11">AI-2E family transporter</fullName>
    </recommendedName>
</protein>
<dbReference type="OrthoDB" id="9793390at2"/>
<dbReference type="Proteomes" id="UP000001968">
    <property type="component" value="Chromosome"/>
</dbReference>
<evidence type="ECO:0000256" key="7">
    <source>
        <dbReference type="ARBA" id="ARBA00023136"/>
    </source>
</evidence>
<evidence type="ECO:0008006" key="11">
    <source>
        <dbReference type="Google" id="ProtNLM"/>
    </source>
</evidence>
<keyword evidence="3" id="KW-0813">Transport</keyword>
<dbReference type="PANTHER" id="PTHR21716">
    <property type="entry name" value="TRANSMEMBRANE PROTEIN"/>
    <property type="match status" value="1"/>
</dbReference>
<feature type="transmembrane region" description="Helical" evidence="8">
    <location>
        <begin position="312"/>
        <end position="334"/>
    </location>
</feature>
<feature type="transmembrane region" description="Helical" evidence="8">
    <location>
        <begin position="243"/>
        <end position="275"/>
    </location>
</feature>
<comment type="similarity">
    <text evidence="2">Belongs to the autoinducer-2 exporter (AI-2E) (TC 2.A.86) family.</text>
</comment>
<dbReference type="eggNOG" id="COG0628">
    <property type="taxonomic scope" value="Bacteria"/>
</dbReference>
<name>Q0AZQ2_SYNWW</name>
<evidence type="ECO:0000256" key="8">
    <source>
        <dbReference type="SAM" id="Phobius"/>
    </source>
</evidence>
<evidence type="ECO:0000256" key="6">
    <source>
        <dbReference type="ARBA" id="ARBA00022989"/>
    </source>
</evidence>
<keyword evidence="4" id="KW-1003">Cell membrane</keyword>
<dbReference type="Pfam" id="PF01594">
    <property type="entry name" value="AI-2E_transport"/>
    <property type="match status" value="1"/>
</dbReference>
<keyword evidence="5 8" id="KW-0812">Transmembrane</keyword>
<dbReference type="KEGG" id="swo:Swol_0467"/>
<keyword evidence="7 8" id="KW-0472">Membrane</keyword>
<gene>
    <name evidence="9" type="ordered locus">Swol_0467</name>
</gene>
<reference evidence="10" key="1">
    <citation type="journal article" date="2010" name="Environ. Microbiol.">
        <title>The genome of Syntrophomonas wolfei: new insights into syntrophic metabolism and biohydrogen production.</title>
        <authorList>
            <person name="Sieber J.R."/>
            <person name="Sims D.R."/>
            <person name="Han C."/>
            <person name="Kim E."/>
            <person name="Lykidis A."/>
            <person name="Lapidus A.L."/>
            <person name="McDonnald E."/>
            <person name="Rohlin L."/>
            <person name="Culley D.E."/>
            <person name="Gunsalus R."/>
            <person name="McInerney M.J."/>
        </authorList>
    </citation>
    <scope>NUCLEOTIDE SEQUENCE [LARGE SCALE GENOMIC DNA]</scope>
    <source>
        <strain evidence="10">DSM 2245B / Goettingen</strain>
    </source>
</reference>
<proteinExistence type="inferred from homology"/>
<dbReference type="STRING" id="335541.Swol_0467"/>
<evidence type="ECO:0000256" key="4">
    <source>
        <dbReference type="ARBA" id="ARBA00022475"/>
    </source>
</evidence>
<evidence type="ECO:0000313" key="9">
    <source>
        <dbReference type="EMBL" id="ABI67802.1"/>
    </source>
</evidence>
<dbReference type="PANTHER" id="PTHR21716:SF53">
    <property type="entry name" value="PERMEASE PERM-RELATED"/>
    <property type="match status" value="1"/>
</dbReference>
<dbReference type="RefSeq" id="WP_011639910.1">
    <property type="nucleotide sequence ID" value="NC_008346.1"/>
</dbReference>
<evidence type="ECO:0000256" key="2">
    <source>
        <dbReference type="ARBA" id="ARBA00009773"/>
    </source>
</evidence>